<feature type="compositionally biased region" description="Basic and acidic residues" evidence="1">
    <location>
        <begin position="25"/>
        <end position="50"/>
    </location>
</feature>
<dbReference type="Proteomes" id="UP000838412">
    <property type="component" value="Chromosome 2"/>
</dbReference>
<name>A0A8J9ZHC7_BRALA</name>
<accession>A0A8J9ZHC7</accession>
<protein>
    <submittedName>
        <fullName evidence="3">Hypp1078 protein</fullName>
    </submittedName>
</protein>
<dbReference type="OrthoDB" id="10029939at2759"/>
<evidence type="ECO:0000313" key="4">
    <source>
        <dbReference type="Proteomes" id="UP000838412"/>
    </source>
</evidence>
<dbReference type="PANTHER" id="PTHR12243">
    <property type="entry name" value="MADF DOMAIN TRANSCRIPTION FACTOR"/>
    <property type="match status" value="1"/>
</dbReference>
<feature type="region of interest" description="Disordered" evidence="1">
    <location>
        <begin position="346"/>
        <end position="365"/>
    </location>
</feature>
<keyword evidence="4" id="KW-1185">Reference proteome</keyword>
<feature type="compositionally biased region" description="Polar residues" evidence="1">
    <location>
        <begin position="51"/>
        <end position="61"/>
    </location>
</feature>
<dbReference type="PANTHER" id="PTHR12243:SF67">
    <property type="entry name" value="COREPRESSOR OF PANGOLIN, ISOFORM A-RELATED"/>
    <property type="match status" value="1"/>
</dbReference>
<feature type="domain" description="MADF" evidence="2">
    <location>
        <begin position="67"/>
        <end position="158"/>
    </location>
</feature>
<dbReference type="SMART" id="SM00595">
    <property type="entry name" value="MADF"/>
    <property type="match status" value="1"/>
</dbReference>
<dbReference type="Pfam" id="PF10545">
    <property type="entry name" value="MADF_DNA_bdg"/>
    <property type="match status" value="1"/>
</dbReference>
<evidence type="ECO:0000256" key="1">
    <source>
        <dbReference type="SAM" id="MobiDB-lite"/>
    </source>
</evidence>
<feature type="region of interest" description="Disordered" evidence="1">
    <location>
        <begin position="162"/>
        <end position="213"/>
    </location>
</feature>
<dbReference type="InterPro" id="IPR006578">
    <property type="entry name" value="MADF-dom"/>
</dbReference>
<sequence>MPKGPKKTGEKGKGKQPLPISTRTRQTEREDAIQSAESDKSDAEGGRTTRPEQTTPKSTITEEQDEQIASFVESHPAFYDLTTPDYKNKAKKEGWLKDVASSIGLTPKQIMTRFQTMRTEYFKLKRKVAGKSGQGQTKLTPLQDFKLRRYKFLDAHYRGKASSRELGSVPQPQSSSDEADDKATPGTSAVTGSSDHRGHDYSGSPPKKKKKGMTQVLVDLLTDSQKELRHSQATLAEAAGTSAVGECERVAWAQWLSSIHKEIPREKWRAYQKETFAVAMRYTGEEQQPPTPVFQPVHQHQVFPQQPVQYMAVPYGYGAPGQQHLRPPLVSANPPTTTMSTLRAETTTLQNAGPEGSEKEVSAEE</sequence>
<gene>
    <name evidence="3" type="primary">Hypp1078</name>
    <name evidence="3" type="ORF">BLAG_LOCUS12977</name>
</gene>
<dbReference type="AlphaFoldDB" id="A0A8J9ZHC7"/>
<feature type="region of interest" description="Disordered" evidence="1">
    <location>
        <begin position="1"/>
        <end position="63"/>
    </location>
</feature>
<organism evidence="3 4">
    <name type="scientific">Branchiostoma lanceolatum</name>
    <name type="common">Common lancelet</name>
    <name type="synonym">Amphioxus lanceolatum</name>
    <dbReference type="NCBI Taxonomy" id="7740"/>
    <lineage>
        <taxon>Eukaryota</taxon>
        <taxon>Metazoa</taxon>
        <taxon>Chordata</taxon>
        <taxon>Cephalochordata</taxon>
        <taxon>Leptocardii</taxon>
        <taxon>Amphioxiformes</taxon>
        <taxon>Branchiostomatidae</taxon>
        <taxon>Branchiostoma</taxon>
    </lineage>
</organism>
<feature type="compositionally biased region" description="Basic and acidic residues" evidence="1">
    <location>
        <begin position="356"/>
        <end position="365"/>
    </location>
</feature>
<proteinExistence type="predicted"/>
<evidence type="ECO:0000259" key="2">
    <source>
        <dbReference type="PROSITE" id="PS51029"/>
    </source>
</evidence>
<dbReference type="InterPro" id="IPR039353">
    <property type="entry name" value="TF_Adf1"/>
</dbReference>
<dbReference type="PROSITE" id="PS51029">
    <property type="entry name" value="MADF"/>
    <property type="match status" value="1"/>
</dbReference>
<evidence type="ECO:0000313" key="3">
    <source>
        <dbReference type="EMBL" id="CAH1253083.1"/>
    </source>
</evidence>
<dbReference type="EMBL" id="OV696687">
    <property type="protein sequence ID" value="CAH1253083.1"/>
    <property type="molecule type" value="Genomic_DNA"/>
</dbReference>
<reference evidence="3" key="1">
    <citation type="submission" date="2022-01" db="EMBL/GenBank/DDBJ databases">
        <authorList>
            <person name="Braso-Vives M."/>
        </authorList>
    </citation>
    <scope>NUCLEOTIDE SEQUENCE</scope>
</reference>